<reference evidence="2" key="1">
    <citation type="submission" date="2019-08" db="EMBL/GenBank/DDBJ databases">
        <authorList>
            <person name="Kucharzyk K."/>
            <person name="Murdoch R.W."/>
            <person name="Higgins S."/>
            <person name="Loffler F."/>
        </authorList>
    </citation>
    <scope>NUCLEOTIDE SEQUENCE</scope>
</reference>
<dbReference type="AlphaFoldDB" id="A0A645CI09"/>
<evidence type="ECO:0000313" key="2">
    <source>
        <dbReference type="EMBL" id="MPM76559.1"/>
    </source>
</evidence>
<name>A0A645CI09_9ZZZZ</name>
<protein>
    <submittedName>
        <fullName evidence="2">Uncharacterized protein</fullName>
    </submittedName>
</protein>
<feature type="region of interest" description="Disordered" evidence="1">
    <location>
        <begin position="63"/>
        <end position="96"/>
    </location>
</feature>
<sequence>MDCRAGGGCNDGDGSGIARQGLFVRLVEQSLFKQLRFQLLKRHRQIAHAIRRQSAAIELIGSVPGEDRDSAPGDGLHAVFRPEPQPLGLRPEHNAPQRPIPVLQRKIVVPGGIDLVIRQLAPDQDIL</sequence>
<organism evidence="2">
    <name type="scientific">bioreactor metagenome</name>
    <dbReference type="NCBI Taxonomy" id="1076179"/>
    <lineage>
        <taxon>unclassified sequences</taxon>
        <taxon>metagenomes</taxon>
        <taxon>ecological metagenomes</taxon>
    </lineage>
</organism>
<proteinExistence type="predicted"/>
<evidence type="ECO:0000256" key="1">
    <source>
        <dbReference type="SAM" id="MobiDB-lite"/>
    </source>
</evidence>
<dbReference type="EMBL" id="VSSQ01027351">
    <property type="protein sequence ID" value="MPM76559.1"/>
    <property type="molecule type" value="Genomic_DNA"/>
</dbReference>
<accession>A0A645CI09</accession>
<comment type="caution">
    <text evidence="2">The sequence shown here is derived from an EMBL/GenBank/DDBJ whole genome shotgun (WGS) entry which is preliminary data.</text>
</comment>
<gene>
    <name evidence="2" type="ORF">SDC9_123558</name>
</gene>